<reference evidence="1" key="1">
    <citation type="submission" date="2020-11" db="EMBL/GenBank/DDBJ databases">
        <authorList>
            <consortium name="DOE Joint Genome Institute"/>
            <person name="Ahrendt S."/>
            <person name="Riley R."/>
            <person name="Andreopoulos W."/>
            <person name="Labutti K."/>
            <person name="Pangilinan J."/>
            <person name="Ruiz-Duenas F.J."/>
            <person name="Barrasa J.M."/>
            <person name="Sanchez-Garcia M."/>
            <person name="Camarero S."/>
            <person name="Miyauchi S."/>
            <person name="Serrano A."/>
            <person name="Linde D."/>
            <person name="Babiker R."/>
            <person name="Drula E."/>
            <person name="Ayuso-Fernandez I."/>
            <person name="Pacheco R."/>
            <person name="Padilla G."/>
            <person name="Ferreira P."/>
            <person name="Barriuso J."/>
            <person name="Kellner H."/>
            <person name="Castanera R."/>
            <person name="Alfaro M."/>
            <person name="Ramirez L."/>
            <person name="Pisabarro A.G."/>
            <person name="Kuo A."/>
            <person name="Tritt A."/>
            <person name="Lipzen A."/>
            <person name="He G."/>
            <person name="Yan M."/>
            <person name="Ng V."/>
            <person name="Cullen D."/>
            <person name="Martin F."/>
            <person name="Rosso M.-N."/>
            <person name="Henrissat B."/>
            <person name="Hibbett D."/>
            <person name="Martinez A.T."/>
            <person name="Grigoriev I.V."/>
        </authorList>
    </citation>
    <scope>NUCLEOTIDE SEQUENCE</scope>
    <source>
        <strain evidence="1">MF-IS2</strain>
    </source>
</reference>
<gene>
    <name evidence="1" type="ORF">P691DRAFT_790421</name>
</gene>
<dbReference type="Proteomes" id="UP000807342">
    <property type="component" value="Unassembled WGS sequence"/>
</dbReference>
<evidence type="ECO:0000313" key="1">
    <source>
        <dbReference type="EMBL" id="KAF9454014.1"/>
    </source>
</evidence>
<organism evidence="1 2">
    <name type="scientific">Macrolepiota fuliginosa MF-IS2</name>
    <dbReference type="NCBI Taxonomy" id="1400762"/>
    <lineage>
        <taxon>Eukaryota</taxon>
        <taxon>Fungi</taxon>
        <taxon>Dikarya</taxon>
        <taxon>Basidiomycota</taxon>
        <taxon>Agaricomycotina</taxon>
        <taxon>Agaricomycetes</taxon>
        <taxon>Agaricomycetidae</taxon>
        <taxon>Agaricales</taxon>
        <taxon>Agaricineae</taxon>
        <taxon>Agaricaceae</taxon>
        <taxon>Macrolepiota</taxon>
    </lineage>
</organism>
<sequence>MSMYSDSRGTSPYDVEGRLEEAWQLPIVKPYEVMSVIMWWHRGFHRQRHKLELSVTSLQRGLLQRGEHGTTYCPKPQELCYTQISTVPKVYYLPRELREQTKLETTMNAGE</sequence>
<comment type="caution">
    <text evidence="1">The sequence shown here is derived from an EMBL/GenBank/DDBJ whole genome shotgun (WGS) entry which is preliminary data.</text>
</comment>
<keyword evidence="2" id="KW-1185">Reference proteome</keyword>
<dbReference type="EMBL" id="MU151057">
    <property type="protein sequence ID" value="KAF9454014.1"/>
    <property type="molecule type" value="Genomic_DNA"/>
</dbReference>
<dbReference type="AlphaFoldDB" id="A0A9P6CAC4"/>
<protein>
    <submittedName>
        <fullName evidence="1">Uncharacterized protein</fullName>
    </submittedName>
</protein>
<proteinExistence type="predicted"/>
<name>A0A9P6CAC4_9AGAR</name>
<accession>A0A9P6CAC4</accession>
<evidence type="ECO:0000313" key="2">
    <source>
        <dbReference type="Proteomes" id="UP000807342"/>
    </source>
</evidence>